<keyword evidence="2" id="KW-1185">Reference proteome</keyword>
<protein>
    <submittedName>
        <fullName evidence="1">Uncharacterized protein</fullName>
    </submittedName>
</protein>
<dbReference type="EMBL" id="LFMY01000003">
    <property type="protein sequence ID" value="OKL61942.1"/>
    <property type="molecule type" value="Genomic_DNA"/>
</dbReference>
<dbReference type="Gene3D" id="3.10.129.10">
    <property type="entry name" value="Hotdog Thioesterase"/>
    <property type="match status" value="1"/>
</dbReference>
<dbReference type="Proteomes" id="UP000214365">
    <property type="component" value="Unassembled WGS sequence"/>
</dbReference>
<evidence type="ECO:0000313" key="2">
    <source>
        <dbReference type="Proteomes" id="UP000214365"/>
    </source>
</evidence>
<dbReference type="GeneID" id="31002397"/>
<dbReference type="SUPFAM" id="SSF54637">
    <property type="entry name" value="Thioesterase/thiol ester dehydrase-isomerase"/>
    <property type="match status" value="1"/>
</dbReference>
<dbReference type="InterPro" id="IPR029069">
    <property type="entry name" value="HotDog_dom_sf"/>
</dbReference>
<dbReference type="PANTHER" id="PTHR28152:SF1">
    <property type="entry name" value="HYDROXYACYL-THIOESTER DEHYDRATASE TYPE 2, MITOCHONDRIAL"/>
    <property type="match status" value="1"/>
</dbReference>
<proteinExistence type="predicted"/>
<dbReference type="GO" id="GO:0005739">
    <property type="term" value="C:mitochondrion"/>
    <property type="evidence" value="ECO:0007669"/>
    <property type="project" value="TreeGrafter"/>
</dbReference>
<accession>A0A225AK89</accession>
<name>A0A225AK89_TALAT</name>
<organism evidence="1 2">
    <name type="scientific">Talaromyces atroroseus</name>
    <dbReference type="NCBI Taxonomy" id="1441469"/>
    <lineage>
        <taxon>Eukaryota</taxon>
        <taxon>Fungi</taxon>
        <taxon>Dikarya</taxon>
        <taxon>Ascomycota</taxon>
        <taxon>Pezizomycotina</taxon>
        <taxon>Eurotiomycetes</taxon>
        <taxon>Eurotiomycetidae</taxon>
        <taxon>Eurotiales</taxon>
        <taxon>Trichocomaceae</taxon>
        <taxon>Talaromyces</taxon>
        <taxon>Talaromyces sect. Trachyspermi</taxon>
    </lineage>
</organism>
<dbReference type="PANTHER" id="PTHR28152">
    <property type="entry name" value="HYDROXYACYL-THIOESTER DEHYDRATASE TYPE 2, MITOCHONDRIAL"/>
    <property type="match status" value="1"/>
</dbReference>
<evidence type="ECO:0000313" key="1">
    <source>
        <dbReference type="EMBL" id="OKL61942.1"/>
    </source>
</evidence>
<gene>
    <name evidence="1" type="ORF">UA08_02642</name>
</gene>
<reference evidence="1 2" key="1">
    <citation type="submission" date="2015-06" db="EMBL/GenBank/DDBJ databases">
        <title>Talaromyces atroroseus IBT 11181 draft genome.</title>
        <authorList>
            <person name="Rasmussen K.B."/>
            <person name="Rasmussen S."/>
            <person name="Petersen B."/>
            <person name="Sicheritz-Ponten T."/>
            <person name="Mortensen U.H."/>
            <person name="Thrane U."/>
        </authorList>
    </citation>
    <scope>NUCLEOTIDE SEQUENCE [LARGE SCALE GENOMIC DNA]</scope>
    <source>
        <strain evidence="1 2">IBT 11181</strain>
    </source>
</reference>
<dbReference type="GO" id="GO:0019171">
    <property type="term" value="F:(3R)-hydroxyacyl-[acyl-carrier-protein] dehydratase activity"/>
    <property type="evidence" value="ECO:0007669"/>
    <property type="project" value="TreeGrafter"/>
</dbReference>
<dbReference type="OrthoDB" id="3257538at2759"/>
<dbReference type="STRING" id="1441469.A0A225AK89"/>
<dbReference type="InterPro" id="IPR052741">
    <property type="entry name" value="Mitochondrial_HTD2"/>
</dbReference>
<comment type="caution">
    <text evidence="1">The sequence shown here is derived from an EMBL/GenBank/DDBJ whole genome shotgun (WGS) entry which is preliminary data.</text>
</comment>
<sequence length="397" mass="44703">MLASRRRLSKSALLIFKRALINQSSLQNELTTRLLPLTYDYLTPQPSHLLNLSLLDVLPSGIPSELLHNNGGDQRILPSIRQPGYLPPGHHLVYFPPQVTLSELLPDGTDILHTPGQPFNRRLWAGGRISFPQSSGGCLLLDGQRAVCVERIENVDIKGPEGDEKILVTIDRRFASADEDEDELHTRMRIANDSTEVLVEKRTLVFMRDYKVKEATGAQQAIQVNRNRIVKSPTDPDIDHKMTPTKALLFRFSALTFNAHSIHLDPLYAQKSEGHHDLLIHGPLTLVLMLSVLSKHLSEVGLRIKEFEYRNLAPLHVDEELRICAKEKQNTAKGSRWEVWIEGPRGGLAVRGTAWTARSDKMDVFWAAPPISRYFKNLLLLVCSVYADLTISRETGL</sequence>
<dbReference type="RefSeq" id="XP_020122063.1">
    <property type="nucleotide sequence ID" value="XM_020264707.1"/>
</dbReference>
<dbReference type="AlphaFoldDB" id="A0A225AK89"/>